<organism evidence="1">
    <name type="scientific">Cucumis melo</name>
    <name type="common">Muskmelon</name>
    <dbReference type="NCBI Taxonomy" id="3656"/>
    <lineage>
        <taxon>Eukaryota</taxon>
        <taxon>Viridiplantae</taxon>
        <taxon>Streptophyta</taxon>
        <taxon>Embryophyta</taxon>
        <taxon>Tracheophyta</taxon>
        <taxon>Spermatophyta</taxon>
        <taxon>Magnoliopsida</taxon>
        <taxon>eudicotyledons</taxon>
        <taxon>Gunneridae</taxon>
        <taxon>Pentapetalae</taxon>
        <taxon>rosids</taxon>
        <taxon>fabids</taxon>
        <taxon>Cucurbitales</taxon>
        <taxon>Cucurbitaceae</taxon>
        <taxon>Benincaseae</taxon>
        <taxon>Cucumis</taxon>
    </lineage>
</organism>
<accession>A0A9I9DKJ7</accession>
<dbReference type="EnsemblPlants" id="MELO3C019425.2.1">
    <property type="protein sequence ID" value="MELO3C019425.2.1"/>
    <property type="gene ID" value="MELO3C019425.2"/>
</dbReference>
<name>A0A9I9DKJ7_CUCME</name>
<protein>
    <submittedName>
        <fullName evidence="1">Uncharacterized protein</fullName>
    </submittedName>
</protein>
<dbReference type="Gramene" id="MELO3C019425.2.1">
    <property type="protein sequence ID" value="MELO3C019425.2.1"/>
    <property type="gene ID" value="MELO3C019425.2"/>
</dbReference>
<reference evidence="1" key="1">
    <citation type="submission" date="2023-03" db="UniProtKB">
        <authorList>
            <consortium name="EnsemblPlants"/>
        </authorList>
    </citation>
    <scope>IDENTIFICATION</scope>
</reference>
<sequence length="55" mass="5992">MRAKPVQLQLGKKASRWLLKTLKPLIHGGIDPSINYDGDDGTNADGCNTILKVET</sequence>
<proteinExistence type="predicted"/>
<evidence type="ECO:0000313" key="1">
    <source>
        <dbReference type="EnsemblPlants" id="MELO3C019425.2.1"/>
    </source>
</evidence>
<dbReference type="AlphaFoldDB" id="A0A9I9DKJ7"/>